<dbReference type="InterPro" id="IPR003593">
    <property type="entry name" value="AAA+_ATPase"/>
</dbReference>
<dbReference type="AlphaFoldDB" id="A0A679FRU4"/>
<dbReference type="Gene3D" id="3.40.50.300">
    <property type="entry name" value="P-loop containing nucleotide triphosphate hydrolases"/>
    <property type="match status" value="1"/>
</dbReference>
<evidence type="ECO:0000313" key="6">
    <source>
        <dbReference type="Proteomes" id="UP000501421"/>
    </source>
</evidence>
<dbReference type="Pfam" id="PF00005">
    <property type="entry name" value="ABC_tran"/>
    <property type="match status" value="1"/>
</dbReference>
<evidence type="ECO:0000256" key="1">
    <source>
        <dbReference type="ARBA" id="ARBA00022448"/>
    </source>
</evidence>
<evidence type="ECO:0000259" key="4">
    <source>
        <dbReference type="PROSITE" id="PS50893"/>
    </source>
</evidence>
<reference evidence="6" key="1">
    <citation type="journal article" date="2020" name="Microbiol. Resour. Announc.">
        <title>Complete Genome Sequence of Geobacillus sp. Strain E55-1, Isolated from Mine Geyser in Japan.</title>
        <authorList>
            <person name="Miyazaki K."/>
            <person name="Hase E."/>
            <person name="Tokito N."/>
        </authorList>
    </citation>
    <scope>NUCLEOTIDE SEQUENCE [LARGE SCALE GENOMIC DNA]</scope>
    <source>
        <strain evidence="6">E55-1</strain>
    </source>
</reference>
<evidence type="ECO:0000313" key="5">
    <source>
        <dbReference type="EMBL" id="BBW96436.1"/>
    </source>
</evidence>
<keyword evidence="2" id="KW-0547">Nucleotide-binding</keyword>
<keyword evidence="3" id="KW-0067">ATP-binding</keyword>
<feature type="domain" description="ABC transporter" evidence="4">
    <location>
        <begin position="3"/>
        <end position="229"/>
    </location>
</feature>
<dbReference type="PROSITE" id="PS50893">
    <property type="entry name" value="ABC_TRANSPORTER_2"/>
    <property type="match status" value="1"/>
</dbReference>
<accession>A0A679FRU4</accession>
<dbReference type="PANTHER" id="PTHR42939">
    <property type="entry name" value="ABC TRANSPORTER ATP-BINDING PROTEIN ALBC-RELATED"/>
    <property type="match status" value="1"/>
</dbReference>
<organism evidence="5 6">
    <name type="scientific">Geobacillus subterraneus</name>
    <dbReference type="NCBI Taxonomy" id="129338"/>
    <lineage>
        <taxon>Bacteria</taxon>
        <taxon>Bacillati</taxon>
        <taxon>Bacillota</taxon>
        <taxon>Bacilli</taxon>
        <taxon>Bacillales</taxon>
        <taxon>Anoxybacillaceae</taxon>
        <taxon>Geobacillus</taxon>
    </lineage>
</organism>
<dbReference type="Proteomes" id="UP000501421">
    <property type="component" value="Chromosome"/>
</dbReference>
<name>A0A679FRU4_9BACL</name>
<dbReference type="PROSITE" id="PS00211">
    <property type="entry name" value="ABC_TRANSPORTER_1"/>
    <property type="match status" value="1"/>
</dbReference>
<dbReference type="GO" id="GO:0016887">
    <property type="term" value="F:ATP hydrolysis activity"/>
    <property type="evidence" value="ECO:0007669"/>
    <property type="project" value="InterPro"/>
</dbReference>
<dbReference type="GO" id="GO:0005524">
    <property type="term" value="F:ATP binding"/>
    <property type="evidence" value="ECO:0007669"/>
    <property type="project" value="UniProtKB-KW"/>
</dbReference>
<dbReference type="InterPro" id="IPR003439">
    <property type="entry name" value="ABC_transporter-like_ATP-bd"/>
</dbReference>
<protein>
    <recommendedName>
        <fullName evidence="4">ABC transporter domain-containing protein</fullName>
    </recommendedName>
</protein>
<dbReference type="EMBL" id="AP022557">
    <property type="protein sequence ID" value="BBW96436.1"/>
    <property type="molecule type" value="Genomic_DNA"/>
</dbReference>
<gene>
    <name evidence="5" type="ORF">GsuE55_12690</name>
</gene>
<dbReference type="InterPro" id="IPR027417">
    <property type="entry name" value="P-loop_NTPase"/>
</dbReference>
<dbReference type="InterPro" id="IPR051782">
    <property type="entry name" value="ABC_Transporter_VariousFunc"/>
</dbReference>
<dbReference type="InterPro" id="IPR017871">
    <property type="entry name" value="ABC_transporter-like_CS"/>
</dbReference>
<proteinExistence type="predicted"/>
<dbReference type="SUPFAM" id="SSF52540">
    <property type="entry name" value="P-loop containing nucleoside triphosphate hydrolases"/>
    <property type="match status" value="1"/>
</dbReference>
<evidence type="ECO:0000256" key="2">
    <source>
        <dbReference type="ARBA" id="ARBA00022741"/>
    </source>
</evidence>
<dbReference type="PANTHER" id="PTHR42939:SF1">
    <property type="entry name" value="ABC TRANSPORTER ATP-BINDING PROTEIN ALBC-RELATED"/>
    <property type="match status" value="1"/>
</dbReference>
<keyword evidence="1" id="KW-0813">Transport</keyword>
<keyword evidence="6" id="KW-1185">Reference proteome</keyword>
<dbReference type="SMART" id="SM00382">
    <property type="entry name" value="AAA"/>
    <property type="match status" value="1"/>
</dbReference>
<sequence>MGLKVGKVTKKYKQKLALLSVSLQVDRGECLVLCGGNGAGKSTLLQILAGVLSPTTGTVTLDGVSLHEHREAYISQIGYMPDDFHARSMITVQEFLAFYASLRNASAAQVEEILHDIGLEKHKKEWIKQLSKGMRQRLLLGQALLGEPTLLLLDEPTNGLDPFWIDQFIDMLKKRKKKGGIIVFSTHMMDVAAEVGDHILFMKNGEIVKQIDTSHVCDKEKMIVQLLNWHRKI</sequence>
<evidence type="ECO:0000256" key="3">
    <source>
        <dbReference type="ARBA" id="ARBA00022840"/>
    </source>
</evidence>
<dbReference type="CDD" id="cd03230">
    <property type="entry name" value="ABC_DR_subfamily_A"/>
    <property type="match status" value="1"/>
</dbReference>